<comment type="caution">
    <text evidence="2">The sequence shown here is derived from an EMBL/GenBank/DDBJ whole genome shotgun (WGS) entry which is preliminary data.</text>
</comment>
<dbReference type="EMBL" id="VSTH01000078">
    <property type="protein sequence ID" value="TYO64292.1"/>
    <property type="molecule type" value="Genomic_DNA"/>
</dbReference>
<name>A0A5S4YJV7_9BRAD</name>
<gene>
    <name evidence="2" type="ORF">FXV83_23320</name>
</gene>
<keyword evidence="1" id="KW-1133">Transmembrane helix</keyword>
<dbReference type="PROSITE" id="PS51318">
    <property type="entry name" value="TAT"/>
    <property type="match status" value="1"/>
</dbReference>
<feature type="transmembrane region" description="Helical" evidence="1">
    <location>
        <begin position="15"/>
        <end position="34"/>
    </location>
</feature>
<evidence type="ECO:0000313" key="2">
    <source>
        <dbReference type="EMBL" id="TYO64292.1"/>
    </source>
</evidence>
<dbReference type="RefSeq" id="WP_148741703.1">
    <property type="nucleotide sequence ID" value="NZ_VSTH01000078.1"/>
</dbReference>
<dbReference type="Proteomes" id="UP000324797">
    <property type="component" value="Unassembled WGS sequence"/>
</dbReference>
<keyword evidence="1" id="KW-0812">Transmembrane</keyword>
<reference evidence="2 3" key="1">
    <citation type="submission" date="2019-08" db="EMBL/GenBank/DDBJ databases">
        <title>Bradyrhizobium hipponensis sp. nov., a rhizobium isolated from a Lupinus angustifolius root nodule in Tunisia.</title>
        <authorList>
            <person name="Off K."/>
            <person name="Rejili M."/>
            <person name="Mars M."/>
            <person name="Brachmann A."/>
            <person name="Marin M."/>
        </authorList>
    </citation>
    <scope>NUCLEOTIDE SEQUENCE [LARGE SCALE GENOMIC DNA]</scope>
    <source>
        <strain evidence="3">aSej3</strain>
    </source>
</reference>
<keyword evidence="3" id="KW-1185">Reference proteome</keyword>
<dbReference type="AlphaFoldDB" id="A0A5S4YJV7"/>
<organism evidence="2 3">
    <name type="scientific">Bradyrhizobium hipponense</name>
    <dbReference type="NCBI Taxonomy" id="2605638"/>
    <lineage>
        <taxon>Bacteria</taxon>
        <taxon>Pseudomonadati</taxon>
        <taxon>Pseudomonadota</taxon>
        <taxon>Alphaproteobacteria</taxon>
        <taxon>Hyphomicrobiales</taxon>
        <taxon>Nitrobacteraceae</taxon>
        <taxon>Bradyrhizobium</taxon>
    </lineage>
</organism>
<proteinExistence type="predicted"/>
<evidence type="ECO:0000256" key="1">
    <source>
        <dbReference type="SAM" id="Phobius"/>
    </source>
</evidence>
<sequence>MTTINSPVDQSRRGLISTAAVTSVAGLAASLGLANRARAQDEKPMLMFVQVAEDLKADTAAQTIRLVKVGQQTLYFADRPERIAGHIKMADYLTEWTSKAGKDNFGKDPPNATLSVYEPGQANNKIAVITITNPKVDGADLVYNYQLIDGSIPANGGATSLFIDWIGVGGGVGFGFHGVGVGFRGRGFR</sequence>
<evidence type="ECO:0000313" key="3">
    <source>
        <dbReference type="Proteomes" id="UP000324797"/>
    </source>
</evidence>
<protein>
    <submittedName>
        <fullName evidence="2">Uncharacterized protein</fullName>
    </submittedName>
</protein>
<keyword evidence="1" id="KW-0472">Membrane</keyword>
<dbReference type="InterPro" id="IPR006311">
    <property type="entry name" value="TAT_signal"/>
</dbReference>
<accession>A0A5S4YJV7</accession>